<organism evidence="3 4">
    <name type="scientific">Hyalangium rubrum</name>
    <dbReference type="NCBI Taxonomy" id="3103134"/>
    <lineage>
        <taxon>Bacteria</taxon>
        <taxon>Pseudomonadati</taxon>
        <taxon>Myxococcota</taxon>
        <taxon>Myxococcia</taxon>
        <taxon>Myxococcales</taxon>
        <taxon>Cystobacterineae</taxon>
        <taxon>Archangiaceae</taxon>
        <taxon>Hyalangium</taxon>
    </lineage>
</organism>
<dbReference type="InterPro" id="IPR036691">
    <property type="entry name" value="Endo/exonu/phosph_ase_sf"/>
</dbReference>
<keyword evidence="1" id="KW-0732">Signal</keyword>
<feature type="domain" description="Endonuclease/exonuclease/phosphatase" evidence="2">
    <location>
        <begin position="213"/>
        <end position="465"/>
    </location>
</feature>
<evidence type="ECO:0000313" key="4">
    <source>
        <dbReference type="Proteomes" id="UP001291309"/>
    </source>
</evidence>
<sequence>MSFVRVTRMLVVLAALCACSGRGNSDGPLLPIIDLPTTTVGLAYEIQLTATGGVPPLRYSVDAVPEGFSFYLGTGLLTGPATSSGEFTLTVGVTDAEGAKDSRTYALRVYAAPTVTTATVPVATVGASYSQRLSASGGQPPLRWSLADGSLPPGVTLSSEGALSGVPRGQGAYPFTVRVQDANGALATRMLSLQLGTGTEPGEDEVFPVQVGNWNIEWFGDPNNGPAGDVLQRDNVRLVISGAGADLWALQEVVDATRFNELKEALPGYTGFMAIDVTNGTNYYSRGEQQLAVLYKTEGVQLLSAEIILGSRNSDFAGRPPLRVDLRITRDGASVDLIAIVLHMKAFGNFADYEQRQRAGAALKQYLDQSLPTARVIVLGDWNDDLDDTTVGGFQPSPYQNFLDASSEYTFLTRELSQSTGSTEQFPSFIDHQLVSNELAASYVDHSTQVLRPNIANYSSTTSDHYPILSRFDFGSPSP</sequence>
<dbReference type="Proteomes" id="UP001291309">
    <property type="component" value="Unassembled WGS sequence"/>
</dbReference>
<dbReference type="InterPro" id="IPR015919">
    <property type="entry name" value="Cadherin-like_sf"/>
</dbReference>
<dbReference type="Gene3D" id="2.60.40.10">
    <property type="entry name" value="Immunoglobulins"/>
    <property type="match status" value="2"/>
</dbReference>
<comment type="caution">
    <text evidence="3">The sequence shown here is derived from an EMBL/GenBank/DDBJ whole genome shotgun (WGS) entry which is preliminary data.</text>
</comment>
<name>A0ABU5H2Z1_9BACT</name>
<dbReference type="InterPro" id="IPR005135">
    <property type="entry name" value="Endo/exonuclease/phosphatase"/>
</dbReference>
<accession>A0ABU5H2Z1</accession>
<feature type="chain" id="PRO_5046354563" evidence="1">
    <location>
        <begin position="26"/>
        <end position="479"/>
    </location>
</feature>
<dbReference type="RefSeq" id="WP_321546395.1">
    <property type="nucleotide sequence ID" value="NZ_JAXIVS010000004.1"/>
</dbReference>
<evidence type="ECO:0000313" key="3">
    <source>
        <dbReference type="EMBL" id="MDY7227681.1"/>
    </source>
</evidence>
<reference evidence="3 4" key="1">
    <citation type="submission" date="2023-12" db="EMBL/GenBank/DDBJ databases">
        <title>the genome sequence of Hyalangium sp. s54d21.</title>
        <authorList>
            <person name="Zhang X."/>
        </authorList>
    </citation>
    <scope>NUCLEOTIDE SEQUENCE [LARGE SCALE GENOMIC DNA]</scope>
    <source>
        <strain evidence="4">s54d21</strain>
    </source>
</reference>
<dbReference type="Pfam" id="PF03372">
    <property type="entry name" value="Exo_endo_phos"/>
    <property type="match status" value="1"/>
</dbReference>
<dbReference type="Gene3D" id="3.60.10.10">
    <property type="entry name" value="Endonuclease/exonuclease/phosphatase"/>
    <property type="match status" value="1"/>
</dbReference>
<dbReference type="SUPFAM" id="SSF49313">
    <property type="entry name" value="Cadherin-like"/>
    <property type="match status" value="2"/>
</dbReference>
<dbReference type="SUPFAM" id="SSF56219">
    <property type="entry name" value="DNase I-like"/>
    <property type="match status" value="1"/>
</dbReference>
<keyword evidence="4" id="KW-1185">Reference proteome</keyword>
<gene>
    <name evidence="3" type="ORF">SYV04_14805</name>
</gene>
<dbReference type="PANTHER" id="PTHR37494">
    <property type="entry name" value="HEMAGGLUTININ"/>
    <property type="match status" value="1"/>
</dbReference>
<dbReference type="PANTHER" id="PTHR37494:SF1">
    <property type="entry name" value="STAPHYLOCOCCUS AUREUS SURFACE PROTEIN A"/>
    <property type="match status" value="1"/>
</dbReference>
<evidence type="ECO:0000259" key="2">
    <source>
        <dbReference type="Pfam" id="PF03372"/>
    </source>
</evidence>
<dbReference type="EMBL" id="JAXIVS010000004">
    <property type="protein sequence ID" value="MDY7227681.1"/>
    <property type="molecule type" value="Genomic_DNA"/>
</dbReference>
<dbReference type="PROSITE" id="PS51257">
    <property type="entry name" value="PROKAR_LIPOPROTEIN"/>
    <property type="match status" value="1"/>
</dbReference>
<protein>
    <submittedName>
        <fullName evidence="3">Ig domain-containing protein</fullName>
    </submittedName>
</protein>
<dbReference type="Pfam" id="PF05345">
    <property type="entry name" value="He_PIG"/>
    <property type="match status" value="2"/>
</dbReference>
<proteinExistence type="predicted"/>
<evidence type="ECO:0000256" key="1">
    <source>
        <dbReference type="SAM" id="SignalP"/>
    </source>
</evidence>
<dbReference type="InterPro" id="IPR013783">
    <property type="entry name" value="Ig-like_fold"/>
</dbReference>
<feature type="signal peptide" evidence="1">
    <location>
        <begin position="1"/>
        <end position="25"/>
    </location>
</feature>